<reference evidence="6" key="1">
    <citation type="journal article" date="2018" name="Emerg. Infect. Dis.">
        <title>Ocular Vaccinia Infection in Dairy Worker, Brazil.</title>
        <authorList>
            <person name="Teixeira Lima M."/>
            <person name="Pereira Oliveira G."/>
            <person name="Bretas de Oliveira D."/>
            <person name="Mesquita Vaz S."/>
            <person name="de Souza Trindade G."/>
            <person name="Santos Abrahao J."/>
            <person name="Geessien Kroon E."/>
        </authorList>
    </citation>
    <scope>NUCLEOTIDE SEQUENCE [LARGE SCALE GENOMIC DNA]</scope>
    <source>
        <strain evidence="6">CEyV1</strain>
    </source>
</reference>
<dbReference type="EMBL" id="MG012795">
    <property type="protein sequence ID" value="AUL80190.1"/>
    <property type="molecule type" value="Genomic_DNA"/>
</dbReference>
<evidence type="ECO:0000256" key="1">
    <source>
        <dbReference type="ARBA" id="ARBA00004328"/>
    </source>
</evidence>
<evidence type="ECO:0000256" key="5">
    <source>
        <dbReference type="ARBA" id="ARBA00022844"/>
    </source>
</evidence>
<dbReference type="Pfam" id="PF03290">
    <property type="entry name" value="Peptidase_C57"/>
    <property type="match status" value="1"/>
</dbReference>
<organism evidence="6">
    <name type="scientific">Vaccinia virus</name>
    <name type="common">VACV</name>
    <name type="synonym">Orthopoxvirus vaccinia</name>
    <dbReference type="NCBI Taxonomy" id="10245"/>
    <lineage>
        <taxon>Viruses</taxon>
        <taxon>Varidnaviria</taxon>
        <taxon>Bamfordvirae</taxon>
        <taxon>Nucleocytoviricota</taxon>
        <taxon>Pokkesviricetes</taxon>
        <taxon>Chitovirales</taxon>
        <taxon>Poxviridae</taxon>
        <taxon>Chordopoxvirinae</taxon>
        <taxon>Orthopoxvirus</taxon>
    </lineage>
</organism>
<keyword evidence="3" id="KW-0378">Hydrolase</keyword>
<evidence type="ECO:0000256" key="2">
    <source>
        <dbReference type="ARBA" id="ARBA00022670"/>
    </source>
</evidence>
<evidence type="ECO:0000256" key="3">
    <source>
        <dbReference type="ARBA" id="ARBA00022801"/>
    </source>
</evidence>
<name>A0A2I6J167_VACCV</name>
<dbReference type="GO" id="GO:0044423">
    <property type="term" value="C:virion component"/>
    <property type="evidence" value="ECO:0007669"/>
    <property type="project" value="UniProtKB-KW"/>
</dbReference>
<protein>
    <submittedName>
        <fullName evidence="6">Virion core cysteine proteinase I7L-like</fullName>
    </submittedName>
</protein>
<dbReference type="GO" id="GO:0008234">
    <property type="term" value="F:cysteine-type peptidase activity"/>
    <property type="evidence" value="ECO:0007669"/>
    <property type="project" value="UniProtKB-KW"/>
</dbReference>
<dbReference type="InterPro" id="IPR004970">
    <property type="entry name" value="Peptidase_C57"/>
</dbReference>
<dbReference type="GO" id="GO:0006508">
    <property type="term" value="P:proteolysis"/>
    <property type="evidence" value="ECO:0007669"/>
    <property type="project" value="UniProtKB-KW"/>
</dbReference>
<keyword evidence="4" id="KW-0788">Thiol protease</keyword>
<keyword evidence="5" id="KW-0946">Virion</keyword>
<sequence length="161" mass="18801">MPTEFHHYNNSYFYSFSDGFNTNHRHPVLYNTNCDIDVLLTFFECTFGAKIGCINVEVDQLFVSECGMLISLFMILCTRTPPKSLQALEKVNTFFKFLADKKMTLFKSILFNLQDLSVDITETDNAVLKEYKRMEKWTKKSINVICDKLITKLHRIVNDDE</sequence>
<comment type="subcellular location">
    <subcellularLocation>
        <location evidence="1">Virion</location>
    </subcellularLocation>
</comment>
<proteinExistence type="predicted"/>
<evidence type="ECO:0000313" key="6">
    <source>
        <dbReference type="EMBL" id="AUL80190.1"/>
    </source>
</evidence>
<accession>A0A2I6J167</accession>
<dbReference type="Proteomes" id="UP000270450">
    <property type="component" value="Segment"/>
</dbReference>
<evidence type="ECO:0000256" key="4">
    <source>
        <dbReference type="ARBA" id="ARBA00022807"/>
    </source>
</evidence>
<keyword evidence="2" id="KW-0645">Protease</keyword>